<evidence type="ECO:0000256" key="6">
    <source>
        <dbReference type="PIRSR" id="PIRSR005091-1"/>
    </source>
</evidence>
<evidence type="ECO:0000259" key="10">
    <source>
        <dbReference type="Pfam" id="PF00884"/>
    </source>
</evidence>
<evidence type="ECO:0000256" key="4">
    <source>
        <dbReference type="ARBA" id="ARBA00022989"/>
    </source>
</evidence>
<protein>
    <recommendedName>
        <fullName evidence="10">Sulfatase N-terminal domain-containing protein</fullName>
    </recommendedName>
</protein>
<evidence type="ECO:0000313" key="12">
    <source>
        <dbReference type="Proteomes" id="UP000228621"/>
    </source>
</evidence>
<evidence type="ECO:0000256" key="1">
    <source>
        <dbReference type="ARBA" id="ARBA00004651"/>
    </source>
</evidence>
<dbReference type="GO" id="GO:0005886">
    <property type="term" value="C:plasma membrane"/>
    <property type="evidence" value="ECO:0007669"/>
    <property type="project" value="UniProtKB-SubCell"/>
</dbReference>
<keyword evidence="2" id="KW-1003">Cell membrane</keyword>
<dbReference type="PANTHER" id="PTHR47371:SF3">
    <property type="entry name" value="PHOSPHOGLYCEROL TRANSFERASE I"/>
    <property type="match status" value="1"/>
</dbReference>
<feature type="transmembrane region" description="Helical" evidence="9">
    <location>
        <begin position="174"/>
        <end position="190"/>
    </location>
</feature>
<evidence type="ECO:0000256" key="5">
    <source>
        <dbReference type="ARBA" id="ARBA00023136"/>
    </source>
</evidence>
<feature type="active site" evidence="6">
    <location>
        <position position="328"/>
    </location>
</feature>
<feature type="binding site" evidence="7">
    <location>
        <position position="446"/>
    </location>
    <ligand>
        <name>substrate</name>
    </ligand>
</feature>
<gene>
    <name evidence="11" type="ORF">CEX98_10175</name>
</gene>
<feature type="transmembrane region" description="Helical" evidence="9">
    <location>
        <begin position="57"/>
        <end position="77"/>
    </location>
</feature>
<sequence>MNHKTYLTPYAKPFIAFFLTLLIILTMSRIGLSVWMCHRMTDMNLLAVIVSGLRVDLSSIAYLAIPLLLAMSIHFVMPPPAKRLFSFLIVAYITICLTSVLLLEAATPAFIQQYDVRPNRLFIEYLIYPKAVFSMLLSGHLGVVIFTLLLCLLAVITTLKYFPRIGNEIPSKRSMTISTVCSLICLALLARGTLGHRPLNPATVYFSQDALINSLLLNSAYSVAFAAKNMGSEKSASALYGTLSNQKVIDTVREASFKHEFISEQIPTLATNQAYHQGQKKNLVIILEESLGARFVGALGGKNLTPELDKLYQEGWGLKNLYATGTRSVRGIEAVVSGFLPSPSRSVVKLSKSQQQFYTLADVLSRENYTTQFIYGGESHFDNMKSFFLGNGFQDIVDFDDIENPAFVASWGVSDEDLFNQADKELTKLSKEEKPFFSLIFTSSNHDPFEIPDGKVALSKNHQSDRPERDLAIKYADYALGEFINKAKQSRYWQNTIFLVVADHDVRVYGSEPVPIKSFHIPAVILNSSFNHKQDQRLVSQIDLPVTLLSLIGIEQPTPMLGFDLTKHYPVERAMMQYYDNFAYIENQQAAILMPGHKVSYWEYNVESKLQSPLKAAKDSAQLRDKALSHVLFSNLAYQEQLYRLKD</sequence>
<keyword evidence="3 9" id="KW-0812">Transmembrane</keyword>
<dbReference type="Gene3D" id="3.40.720.10">
    <property type="entry name" value="Alkaline Phosphatase, subunit A"/>
    <property type="match status" value="1"/>
</dbReference>
<accession>A0A2A5JR01</accession>
<comment type="caution">
    <text evidence="11">The sequence shown here is derived from an EMBL/GenBank/DDBJ whole genome shotgun (WGS) entry which is preliminary data.</text>
</comment>
<dbReference type="PANTHER" id="PTHR47371">
    <property type="entry name" value="LIPOTEICHOIC ACID SYNTHASE"/>
    <property type="match status" value="1"/>
</dbReference>
<feature type="binding site" evidence="8">
    <location>
        <position position="503"/>
    </location>
    <ligand>
        <name>Mn(2+)</name>
        <dbReference type="ChEBI" id="CHEBI:29035"/>
    </ligand>
</feature>
<dbReference type="InterPro" id="IPR000917">
    <property type="entry name" value="Sulfatase_N"/>
</dbReference>
<dbReference type="AlphaFoldDB" id="A0A2A5JR01"/>
<keyword evidence="4 9" id="KW-1133">Transmembrane helix</keyword>
<dbReference type="InterPro" id="IPR050448">
    <property type="entry name" value="OpgB/LTA_synthase_biosynth"/>
</dbReference>
<reference evidence="12" key="1">
    <citation type="journal article" date="2019" name="Genome Announc.">
        <title>Draft Genome Sequence of Pseudoalteromonas piscicida Strain 36Y ROTHPW, an Hypersaline Seawater Isolate from the South Coast of Sonora, Mexico.</title>
        <authorList>
            <person name="Sanchez-Diaz R."/>
            <person name="Molina-Garza Z.J."/>
            <person name="Cruz-Suarez L.E."/>
            <person name="Selvin J."/>
            <person name="Kiran G.S."/>
            <person name="Ibarra-Gamez J.C."/>
            <person name="Gomez-Gil B."/>
            <person name="Galaviz-Silva L."/>
        </authorList>
    </citation>
    <scope>NUCLEOTIDE SEQUENCE [LARGE SCALE GENOMIC DNA]</scope>
    <source>
        <strain evidence="12">36Y_RITHPW</strain>
    </source>
</reference>
<comment type="subcellular location">
    <subcellularLocation>
        <location evidence="1">Cell membrane</location>
        <topology evidence="1">Multi-pass membrane protein</topology>
    </subcellularLocation>
</comment>
<keyword evidence="7" id="KW-0464">Manganese</keyword>
<dbReference type="RefSeq" id="WP_099641963.1">
    <property type="nucleotide sequence ID" value="NZ_NKHF01000043.1"/>
</dbReference>
<keyword evidence="7" id="KW-0479">Metal-binding</keyword>
<dbReference type="InterPro" id="IPR017850">
    <property type="entry name" value="Alkaline_phosphatase_core_sf"/>
</dbReference>
<dbReference type="Pfam" id="PF00884">
    <property type="entry name" value="Sulfatase"/>
    <property type="match status" value="1"/>
</dbReference>
<evidence type="ECO:0000256" key="2">
    <source>
        <dbReference type="ARBA" id="ARBA00022475"/>
    </source>
</evidence>
<evidence type="ECO:0000256" key="8">
    <source>
        <dbReference type="PIRSR" id="PIRSR005091-3"/>
    </source>
</evidence>
<dbReference type="CDD" id="cd16015">
    <property type="entry name" value="LTA_synthase"/>
    <property type="match status" value="1"/>
</dbReference>
<dbReference type="PIRSF" id="PIRSF005091">
    <property type="entry name" value="Mmb_sulf_HI1246"/>
    <property type="match status" value="1"/>
</dbReference>
<feature type="transmembrane region" description="Helical" evidence="9">
    <location>
        <begin position="131"/>
        <end position="162"/>
    </location>
</feature>
<evidence type="ECO:0000256" key="9">
    <source>
        <dbReference type="SAM" id="Phobius"/>
    </source>
</evidence>
<evidence type="ECO:0000256" key="3">
    <source>
        <dbReference type="ARBA" id="ARBA00022692"/>
    </source>
</evidence>
<dbReference type="InterPro" id="IPR012160">
    <property type="entry name" value="LtaS-like"/>
</dbReference>
<proteinExistence type="predicted"/>
<evidence type="ECO:0000313" key="11">
    <source>
        <dbReference type="EMBL" id="PCK31855.1"/>
    </source>
</evidence>
<feature type="binding site" evidence="8">
    <location>
        <position position="289"/>
    </location>
    <ligand>
        <name>Mn(2+)</name>
        <dbReference type="ChEBI" id="CHEBI:29035"/>
    </ligand>
</feature>
<organism evidence="11 12">
    <name type="scientific">Pseudoalteromonas piscicida</name>
    <dbReference type="NCBI Taxonomy" id="43662"/>
    <lineage>
        <taxon>Bacteria</taxon>
        <taxon>Pseudomonadati</taxon>
        <taxon>Pseudomonadota</taxon>
        <taxon>Gammaproteobacteria</taxon>
        <taxon>Alteromonadales</taxon>
        <taxon>Pseudoalteromonadaceae</taxon>
        <taxon>Pseudoalteromonas</taxon>
    </lineage>
</organism>
<dbReference type="SUPFAM" id="SSF53649">
    <property type="entry name" value="Alkaline phosphatase-like"/>
    <property type="match status" value="1"/>
</dbReference>
<name>A0A2A5JR01_PSEO7</name>
<dbReference type="Gene3D" id="3.30.1120.80">
    <property type="match status" value="1"/>
</dbReference>
<dbReference type="OrthoDB" id="9760224at2"/>
<dbReference type="GO" id="GO:0046872">
    <property type="term" value="F:metal ion binding"/>
    <property type="evidence" value="ECO:0007669"/>
    <property type="project" value="UniProtKB-KW"/>
</dbReference>
<keyword evidence="5 9" id="KW-0472">Membrane</keyword>
<dbReference type="Proteomes" id="UP000228621">
    <property type="component" value="Unassembled WGS sequence"/>
</dbReference>
<dbReference type="EMBL" id="NKHF01000043">
    <property type="protein sequence ID" value="PCK31855.1"/>
    <property type="molecule type" value="Genomic_DNA"/>
</dbReference>
<evidence type="ECO:0000256" key="7">
    <source>
        <dbReference type="PIRSR" id="PIRSR005091-2"/>
    </source>
</evidence>
<feature type="transmembrane region" description="Helical" evidence="9">
    <location>
        <begin position="84"/>
        <end position="111"/>
    </location>
</feature>
<feature type="domain" description="Sulfatase N-terminal" evidence="10">
    <location>
        <begin position="281"/>
        <end position="554"/>
    </location>
</feature>
<keyword evidence="12" id="KW-1185">Reference proteome</keyword>
<feature type="binding site" evidence="8">
    <location>
        <position position="504"/>
    </location>
    <ligand>
        <name>Mn(2+)</name>
        <dbReference type="ChEBI" id="CHEBI:29035"/>
    </ligand>
</feature>